<dbReference type="EMBL" id="JAAAJA010001905">
    <property type="protein sequence ID" value="KAG0245652.1"/>
    <property type="molecule type" value="Genomic_DNA"/>
</dbReference>
<sequence>MGLAIQKYGWKRSDLVISTKLFWGGKGPNDRGLSRKHIIEGTDASLKRLQLDYVDLLYAHRPDPDTPMEEIVRAFNFVIEKGKAFYW</sequence>
<keyword evidence="5" id="KW-0407">Ion channel</keyword>
<reference evidence="5" key="1">
    <citation type="journal article" date="2020" name="Fungal Divers.">
        <title>Resolving the Mortierellaceae phylogeny through synthesis of multi-gene phylogenetics and phylogenomics.</title>
        <authorList>
            <person name="Vandepol N."/>
            <person name="Liber J."/>
            <person name="Desiro A."/>
            <person name="Na H."/>
            <person name="Kennedy M."/>
            <person name="Barry K."/>
            <person name="Grigoriev I.V."/>
            <person name="Miller A.N."/>
            <person name="O'Donnell K."/>
            <person name="Stajich J.E."/>
            <person name="Bonito G."/>
        </authorList>
    </citation>
    <scope>NUCLEOTIDE SEQUENCE</scope>
    <source>
        <strain evidence="5">KOD948</strain>
    </source>
</reference>
<evidence type="ECO:0000256" key="3">
    <source>
        <dbReference type="ARBA" id="ARBA00023002"/>
    </source>
</evidence>
<dbReference type="Pfam" id="PF00248">
    <property type="entry name" value="Aldo_ket_red"/>
    <property type="match status" value="1"/>
</dbReference>
<organism evidence="5 6">
    <name type="scientific">Mortierella polycephala</name>
    <dbReference type="NCBI Taxonomy" id="41804"/>
    <lineage>
        <taxon>Eukaryota</taxon>
        <taxon>Fungi</taxon>
        <taxon>Fungi incertae sedis</taxon>
        <taxon>Mucoromycota</taxon>
        <taxon>Mortierellomycotina</taxon>
        <taxon>Mortierellomycetes</taxon>
        <taxon>Mortierellales</taxon>
        <taxon>Mortierellaceae</taxon>
        <taxon>Mortierella</taxon>
    </lineage>
</organism>
<comment type="caution">
    <text evidence="5">The sequence shown here is derived from an EMBL/GenBank/DDBJ whole genome shotgun (WGS) entry which is preliminary data.</text>
</comment>
<dbReference type="GO" id="GO:0034220">
    <property type="term" value="P:monoatomic ion transmembrane transport"/>
    <property type="evidence" value="ECO:0007669"/>
    <property type="project" value="UniProtKB-KW"/>
</dbReference>
<evidence type="ECO:0000256" key="2">
    <source>
        <dbReference type="ARBA" id="ARBA00022857"/>
    </source>
</evidence>
<comment type="similarity">
    <text evidence="1">Belongs to the shaker potassium channel beta subunit family.</text>
</comment>
<evidence type="ECO:0000313" key="6">
    <source>
        <dbReference type="Proteomes" id="UP000726737"/>
    </source>
</evidence>
<dbReference type="SUPFAM" id="SSF51430">
    <property type="entry name" value="NAD(P)-linked oxidoreductase"/>
    <property type="match status" value="1"/>
</dbReference>
<dbReference type="Gene3D" id="3.20.20.100">
    <property type="entry name" value="NADP-dependent oxidoreductase domain"/>
    <property type="match status" value="1"/>
</dbReference>
<dbReference type="Proteomes" id="UP000726737">
    <property type="component" value="Unassembled WGS sequence"/>
</dbReference>
<protein>
    <submittedName>
        <fullName evidence="5">ATP-sensitive inward rectifier potassium channel 1</fullName>
    </submittedName>
</protein>
<dbReference type="InterPro" id="IPR036812">
    <property type="entry name" value="NAD(P)_OxRdtase_dom_sf"/>
</dbReference>
<feature type="domain" description="NADP-dependent oxidoreductase" evidence="4">
    <location>
        <begin position="2"/>
        <end position="84"/>
    </location>
</feature>
<dbReference type="GO" id="GO:0016491">
    <property type="term" value="F:oxidoreductase activity"/>
    <property type="evidence" value="ECO:0007669"/>
    <property type="project" value="UniProtKB-KW"/>
</dbReference>
<keyword evidence="3" id="KW-0560">Oxidoreductase</keyword>
<keyword evidence="2" id="KW-0521">NADP</keyword>
<dbReference type="PANTHER" id="PTHR43150">
    <property type="entry name" value="HYPERKINETIC, ISOFORM M"/>
    <property type="match status" value="1"/>
</dbReference>
<keyword evidence="6" id="KW-1185">Reference proteome</keyword>
<gene>
    <name evidence="5" type="primary">KAB1</name>
    <name evidence="5" type="ORF">BG011_002737</name>
</gene>
<evidence type="ECO:0000259" key="4">
    <source>
        <dbReference type="Pfam" id="PF00248"/>
    </source>
</evidence>
<dbReference type="InterPro" id="IPR023210">
    <property type="entry name" value="NADP_OxRdtase_dom"/>
</dbReference>
<evidence type="ECO:0000256" key="1">
    <source>
        <dbReference type="ARBA" id="ARBA00006515"/>
    </source>
</evidence>
<dbReference type="OrthoDB" id="1720422at2759"/>
<evidence type="ECO:0000313" key="5">
    <source>
        <dbReference type="EMBL" id="KAG0245652.1"/>
    </source>
</evidence>
<proteinExistence type="inferred from homology"/>
<dbReference type="PANTHER" id="PTHR43150:SF2">
    <property type="entry name" value="HYPERKINETIC, ISOFORM M"/>
    <property type="match status" value="1"/>
</dbReference>
<dbReference type="AlphaFoldDB" id="A0A9P6TU25"/>
<keyword evidence="5" id="KW-0406">Ion transport</keyword>
<accession>A0A9P6TU25</accession>
<keyword evidence="5" id="KW-0813">Transport</keyword>
<name>A0A9P6TU25_9FUNG</name>
<dbReference type="InterPro" id="IPR005399">
    <property type="entry name" value="K_chnl_volt-dep_bsu_KCNAB-rel"/>
</dbReference>
<feature type="non-terminal residue" evidence="5">
    <location>
        <position position="87"/>
    </location>
</feature>